<evidence type="ECO:0000313" key="9">
    <source>
        <dbReference type="EMBL" id="GIY08881.1"/>
    </source>
</evidence>
<keyword evidence="7" id="KW-0539">Nucleus</keyword>
<sequence length="420" mass="47618">MDRKKRAIAILSLLALNQKKRRCWVREIYKNRRLQGASENLIEEMRLSDTESFFNFLRMTPAQFDHLLTLVGPIISKNNRNYRDSIQAKDRLALTLRFLASGDLMVSLSYQFRIGRSTVSRIIRETCEALRDKLHPIVLAKPSSAKWLAIANKYFAKWQFPNCIGAIDGKHVLIQAPPNTGSQYHNYKGGFSIILLASVDADYKFVLVDIGSEGHNSDGGVFRHSVISQAIECNQLNIPNSAALPSTKTVMPFVFVGDEAFPLKNYLMRPFPGNALSKERRIFNYRLSRARRCVENAFGIMAARFRIFRKPITTSVETCKAIVAATVCLHNFLKLADDAMPPLKRRYCPPGFSDTLSPNGDTILGLWRQEKCALKTVGRFGSNMHTKSAGQLRENFMQYFCSVGQLEWQDHHVLDAGRAY</sequence>
<gene>
    <name evidence="9" type="primary">At3g55350</name>
    <name evidence="9" type="ORF">CDAR_275951</name>
</gene>
<feature type="domain" description="DDE Tnp4" evidence="8">
    <location>
        <begin position="167"/>
        <end position="331"/>
    </location>
</feature>
<proteinExistence type="inferred from homology"/>
<evidence type="ECO:0000256" key="6">
    <source>
        <dbReference type="ARBA" id="ARBA00022801"/>
    </source>
</evidence>
<comment type="cofactor">
    <cofactor evidence="1">
        <name>a divalent metal cation</name>
        <dbReference type="ChEBI" id="CHEBI:60240"/>
    </cofactor>
</comment>
<dbReference type="Pfam" id="PF13359">
    <property type="entry name" value="DDE_Tnp_4"/>
    <property type="match status" value="1"/>
</dbReference>
<dbReference type="Proteomes" id="UP001054837">
    <property type="component" value="Unassembled WGS sequence"/>
</dbReference>
<dbReference type="InterPro" id="IPR045249">
    <property type="entry name" value="HARBI1-like"/>
</dbReference>
<dbReference type="PANTHER" id="PTHR22930:SF269">
    <property type="entry name" value="NUCLEASE HARBI1-LIKE PROTEIN"/>
    <property type="match status" value="1"/>
</dbReference>
<keyword evidence="5" id="KW-0479">Metal-binding</keyword>
<dbReference type="InterPro" id="IPR027806">
    <property type="entry name" value="HARBI1_dom"/>
</dbReference>
<evidence type="ECO:0000256" key="2">
    <source>
        <dbReference type="ARBA" id="ARBA00004123"/>
    </source>
</evidence>
<accession>A0AAV4QIV4</accession>
<keyword evidence="6" id="KW-0378">Hydrolase</keyword>
<evidence type="ECO:0000256" key="4">
    <source>
        <dbReference type="ARBA" id="ARBA00022722"/>
    </source>
</evidence>
<dbReference type="GO" id="GO:0046872">
    <property type="term" value="F:metal ion binding"/>
    <property type="evidence" value="ECO:0007669"/>
    <property type="project" value="UniProtKB-KW"/>
</dbReference>
<comment type="caution">
    <text evidence="9">The sequence shown here is derived from an EMBL/GenBank/DDBJ whole genome shotgun (WGS) entry which is preliminary data.</text>
</comment>
<comment type="subcellular location">
    <subcellularLocation>
        <location evidence="2">Nucleus</location>
    </subcellularLocation>
</comment>
<comment type="similarity">
    <text evidence="3">Belongs to the HARBI1 family.</text>
</comment>
<evidence type="ECO:0000256" key="7">
    <source>
        <dbReference type="ARBA" id="ARBA00023242"/>
    </source>
</evidence>
<dbReference type="EMBL" id="BPLQ01004555">
    <property type="protein sequence ID" value="GIY08881.1"/>
    <property type="molecule type" value="Genomic_DNA"/>
</dbReference>
<evidence type="ECO:0000256" key="3">
    <source>
        <dbReference type="ARBA" id="ARBA00006958"/>
    </source>
</evidence>
<evidence type="ECO:0000256" key="1">
    <source>
        <dbReference type="ARBA" id="ARBA00001968"/>
    </source>
</evidence>
<evidence type="ECO:0000256" key="5">
    <source>
        <dbReference type="ARBA" id="ARBA00022723"/>
    </source>
</evidence>
<dbReference type="AlphaFoldDB" id="A0AAV4QIV4"/>
<dbReference type="GO" id="GO:0004518">
    <property type="term" value="F:nuclease activity"/>
    <property type="evidence" value="ECO:0007669"/>
    <property type="project" value="UniProtKB-KW"/>
</dbReference>
<protein>
    <submittedName>
        <fullName evidence="9">Protein ALP1-like</fullName>
    </submittedName>
</protein>
<reference evidence="9 10" key="1">
    <citation type="submission" date="2021-06" db="EMBL/GenBank/DDBJ databases">
        <title>Caerostris darwini draft genome.</title>
        <authorList>
            <person name="Kono N."/>
            <person name="Arakawa K."/>
        </authorList>
    </citation>
    <scope>NUCLEOTIDE SEQUENCE [LARGE SCALE GENOMIC DNA]</scope>
</reference>
<evidence type="ECO:0000313" key="10">
    <source>
        <dbReference type="Proteomes" id="UP001054837"/>
    </source>
</evidence>
<dbReference type="PANTHER" id="PTHR22930">
    <property type="match status" value="1"/>
</dbReference>
<evidence type="ECO:0000259" key="8">
    <source>
        <dbReference type="Pfam" id="PF13359"/>
    </source>
</evidence>
<keyword evidence="10" id="KW-1185">Reference proteome</keyword>
<organism evidence="9 10">
    <name type="scientific">Caerostris darwini</name>
    <dbReference type="NCBI Taxonomy" id="1538125"/>
    <lineage>
        <taxon>Eukaryota</taxon>
        <taxon>Metazoa</taxon>
        <taxon>Ecdysozoa</taxon>
        <taxon>Arthropoda</taxon>
        <taxon>Chelicerata</taxon>
        <taxon>Arachnida</taxon>
        <taxon>Araneae</taxon>
        <taxon>Araneomorphae</taxon>
        <taxon>Entelegynae</taxon>
        <taxon>Araneoidea</taxon>
        <taxon>Araneidae</taxon>
        <taxon>Caerostris</taxon>
    </lineage>
</organism>
<dbReference type="GO" id="GO:0016787">
    <property type="term" value="F:hydrolase activity"/>
    <property type="evidence" value="ECO:0007669"/>
    <property type="project" value="UniProtKB-KW"/>
</dbReference>
<name>A0AAV4QIV4_9ARAC</name>
<dbReference type="GO" id="GO:0005634">
    <property type="term" value="C:nucleus"/>
    <property type="evidence" value="ECO:0007669"/>
    <property type="project" value="UniProtKB-SubCell"/>
</dbReference>
<keyword evidence="4" id="KW-0540">Nuclease</keyword>